<gene>
    <name evidence="2" type="ORF">RCOM_0334470</name>
</gene>
<protein>
    <recommendedName>
        <fullName evidence="4">Cache domain-containing protein</fullName>
    </recommendedName>
</protein>
<keyword evidence="3" id="KW-1185">Reference proteome</keyword>
<reference evidence="3" key="1">
    <citation type="journal article" date="2010" name="Nat. Biotechnol.">
        <title>Draft genome sequence of the oilseed species Ricinus communis.</title>
        <authorList>
            <person name="Chan A.P."/>
            <person name="Crabtree J."/>
            <person name="Zhao Q."/>
            <person name="Lorenzi H."/>
            <person name="Orvis J."/>
            <person name="Puiu D."/>
            <person name="Melake-Berhan A."/>
            <person name="Jones K.M."/>
            <person name="Redman J."/>
            <person name="Chen G."/>
            <person name="Cahoon E.B."/>
            <person name="Gedil M."/>
            <person name="Stanke M."/>
            <person name="Haas B.J."/>
            <person name="Wortman J.R."/>
            <person name="Fraser-Liggett C.M."/>
            <person name="Ravel J."/>
            <person name="Rabinowicz P.D."/>
        </authorList>
    </citation>
    <scope>NUCLEOTIDE SEQUENCE [LARGE SCALE GENOMIC DNA]</scope>
    <source>
        <strain evidence="3">cv. Hale</strain>
    </source>
</reference>
<sequence>MRRLLHIGIAPLLALSTVAATLVLTLTLVEAIGSAASRQVEADIGQSLAELAFQTTDKLDRGMYERYREVQLIAERFEITEKGIPAAAKRAVLESMQETYPDYAWIGLTDTSGKVLVATKGMLEGADVSQRPWYAAAYREEHLTDVHEAVLLAKLLPSPAGEPKRFFDIAFPYRNKEGDIEGILGTHLSWQWAKDIEDSVLRPLARRASVETLIVSRHGRVLLGPARYKDTDLALGSLNASRAKRNGYVIESWPDGKRYL</sequence>
<evidence type="ECO:0000313" key="3">
    <source>
        <dbReference type="Proteomes" id="UP000008311"/>
    </source>
</evidence>
<evidence type="ECO:0000313" key="2">
    <source>
        <dbReference type="EMBL" id="EEF26926.1"/>
    </source>
</evidence>
<organism evidence="2 3">
    <name type="scientific">Ricinus communis</name>
    <name type="common">Castor bean</name>
    <dbReference type="NCBI Taxonomy" id="3988"/>
    <lineage>
        <taxon>Eukaryota</taxon>
        <taxon>Viridiplantae</taxon>
        <taxon>Streptophyta</taxon>
        <taxon>Embryophyta</taxon>
        <taxon>Tracheophyta</taxon>
        <taxon>Spermatophyta</taxon>
        <taxon>Magnoliopsida</taxon>
        <taxon>eudicotyledons</taxon>
        <taxon>Gunneridae</taxon>
        <taxon>Pentapetalae</taxon>
        <taxon>rosids</taxon>
        <taxon>fabids</taxon>
        <taxon>Malpighiales</taxon>
        <taxon>Euphorbiaceae</taxon>
        <taxon>Acalyphoideae</taxon>
        <taxon>Acalypheae</taxon>
        <taxon>Ricinus</taxon>
    </lineage>
</organism>
<feature type="chain" id="PRO_5002892359" description="Cache domain-containing protein" evidence="1">
    <location>
        <begin position="21"/>
        <end position="260"/>
    </location>
</feature>
<keyword evidence="1" id="KW-0732">Signal</keyword>
<dbReference type="Gene3D" id="3.30.450.20">
    <property type="entry name" value="PAS domain"/>
    <property type="match status" value="1"/>
</dbReference>
<dbReference type="Proteomes" id="UP000008311">
    <property type="component" value="Unassembled WGS sequence"/>
</dbReference>
<feature type="signal peptide" evidence="1">
    <location>
        <begin position="1"/>
        <end position="20"/>
    </location>
</feature>
<accession>B9TB40</accession>
<proteinExistence type="predicted"/>
<dbReference type="InParanoid" id="B9TB40"/>
<evidence type="ECO:0008006" key="4">
    <source>
        <dbReference type="Google" id="ProtNLM"/>
    </source>
</evidence>
<feature type="non-terminal residue" evidence="2">
    <location>
        <position position="260"/>
    </location>
</feature>
<dbReference type="EMBL" id="EQ976162">
    <property type="protein sequence ID" value="EEF26926.1"/>
    <property type="molecule type" value="Genomic_DNA"/>
</dbReference>
<evidence type="ECO:0000256" key="1">
    <source>
        <dbReference type="SAM" id="SignalP"/>
    </source>
</evidence>
<name>B9TB40_RICCO</name>
<dbReference type="AlphaFoldDB" id="B9TB40"/>